<sequence length="68" mass="7559">MPALVLSSVSSQWRQITLSFSALWSRMSLILEVGNITEKSLAASRGFISNVELHVQRSGTSLLRLRID</sequence>
<dbReference type="EMBL" id="ML769401">
    <property type="protein sequence ID" value="KAE9406564.1"/>
    <property type="molecule type" value="Genomic_DNA"/>
</dbReference>
<reference evidence="1" key="1">
    <citation type="journal article" date="2019" name="Environ. Microbiol.">
        <title>Fungal ecological strategies reflected in gene transcription - a case study of two litter decomposers.</title>
        <authorList>
            <person name="Barbi F."/>
            <person name="Kohler A."/>
            <person name="Barry K."/>
            <person name="Baskaran P."/>
            <person name="Daum C."/>
            <person name="Fauchery L."/>
            <person name="Ihrmark K."/>
            <person name="Kuo A."/>
            <person name="LaButti K."/>
            <person name="Lipzen A."/>
            <person name="Morin E."/>
            <person name="Grigoriev I.V."/>
            <person name="Henrissat B."/>
            <person name="Lindahl B."/>
            <person name="Martin F."/>
        </authorList>
    </citation>
    <scope>NUCLEOTIDE SEQUENCE</scope>
    <source>
        <strain evidence="1">JB14</strain>
    </source>
</reference>
<dbReference type="AlphaFoldDB" id="A0A6A4ICP4"/>
<proteinExistence type="predicted"/>
<accession>A0A6A4ICP4</accession>
<evidence type="ECO:0000313" key="1">
    <source>
        <dbReference type="EMBL" id="KAE9406564.1"/>
    </source>
</evidence>
<evidence type="ECO:0000313" key="2">
    <source>
        <dbReference type="Proteomes" id="UP000799118"/>
    </source>
</evidence>
<feature type="non-terminal residue" evidence="1">
    <location>
        <position position="68"/>
    </location>
</feature>
<gene>
    <name evidence="1" type="ORF">BT96DRAFT_810698</name>
</gene>
<organism evidence="1 2">
    <name type="scientific">Gymnopus androsaceus JB14</name>
    <dbReference type="NCBI Taxonomy" id="1447944"/>
    <lineage>
        <taxon>Eukaryota</taxon>
        <taxon>Fungi</taxon>
        <taxon>Dikarya</taxon>
        <taxon>Basidiomycota</taxon>
        <taxon>Agaricomycotina</taxon>
        <taxon>Agaricomycetes</taxon>
        <taxon>Agaricomycetidae</taxon>
        <taxon>Agaricales</taxon>
        <taxon>Marasmiineae</taxon>
        <taxon>Omphalotaceae</taxon>
        <taxon>Gymnopus</taxon>
    </lineage>
</organism>
<dbReference type="Proteomes" id="UP000799118">
    <property type="component" value="Unassembled WGS sequence"/>
</dbReference>
<protein>
    <submittedName>
        <fullName evidence="1">Uncharacterized protein</fullName>
    </submittedName>
</protein>
<keyword evidence="2" id="KW-1185">Reference proteome</keyword>
<name>A0A6A4ICP4_9AGAR</name>
<dbReference type="OrthoDB" id="3229088at2759"/>